<evidence type="ECO:0000313" key="2">
    <source>
        <dbReference type="Proteomes" id="UP000194236"/>
    </source>
</evidence>
<gene>
    <name evidence="1" type="ORF">BLA29_013798</name>
</gene>
<dbReference type="EMBL" id="MUJZ01057114">
    <property type="protein sequence ID" value="OTF72260.1"/>
    <property type="molecule type" value="Genomic_DNA"/>
</dbReference>
<evidence type="ECO:0000313" key="1">
    <source>
        <dbReference type="EMBL" id="OTF72260.1"/>
    </source>
</evidence>
<dbReference type="AlphaFoldDB" id="A0A1Y3AUW5"/>
<protein>
    <submittedName>
        <fullName evidence="1">Uncharacterized protein</fullName>
    </submittedName>
</protein>
<proteinExistence type="predicted"/>
<organism evidence="1 2">
    <name type="scientific">Euroglyphus maynei</name>
    <name type="common">Mayne's house dust mite</name>
    <dbReference type="NCBI Taxonomy" id="6958"/>
    <lineage>
        <taxon>Eukaryota</taxon>
        <taxon>Metazoa</taxon>
        <taxon>Ecdysozoa</taxon>
        <taxon>Arthropoda</taxon>
        <taxon>Chelicerata</taxon>
        <taxon>Arachnida</taxon>
        <taxon>Acari</taxon>
        <taxon>Acariformes</taxon>
        <taxon>Sarcoptiformes</taxon>
        <taxon>Astigmata</taxon>
        <taxon>Psoroptidia</taxon>
        <taxon>Analgoidea</taxon>
        <taxon>Pyroglyphidae</taxon>
        <taxon>Pyroglyphinae</taxon>
        <taxon>Euroglyphus</taxon>
    </lineage>
</organism>
<accession>A0A1Y3AUW5</accession>
<sequence length="88" mass="10243">MDLGAVRRLVTVTHHKLLSRTLTSEDGEKIRKLAQTMVMLEEKLGERTEQEVKTSGEYHQKVGEILDFLDRTKERSLAKMEKLQLRFS</sequence>
<dbReference type="Proteomes" id="UP000194236">
    <property type="component" value="Unassembled WGS sequence"/>
</dbReference>
<keyword evidence="2" id="KW-1185">Reference proteome</keyword>
<feature type="non-terminal residue" evidence="1">
    <location>
        <position position="88"/>
    </location>
</feature>
<reference evidence="1 2" key="1">
    <citation type="submission" date="2017-03" db="EMBL/GenBank/DDBJ databases">
        <title>Genome Survey of Euroglyphus maynei.</title>
        <authorList>
            <person name="Arlian L.G."/>
            <person name="Morgan M.S."/>
            <person name="Rider S.D."/>
        </authorList>
    </citation>
    <scope>NUCLEOTIDE SEQUENCE [LARGE SCALE GENOMIC DNA]</scope>
    <source>
        <strain evidence="1">Arlian Lab</strain>
        <tissue evidence="1">Whole body</tissue>
    </source>
</reference>
<name>A0A1Y3AUW5_EURMA</name>
<comment type="caution">
    <text evidence="1">The sequence shown here is derived from an EMBL/GenBank/DDBJ whole genome shotgun (WGS) entry which is preliminary data.</text>
</comment>